<organism evidence="1">
    <name type="scientific">Thermofilum pendens</name>
    <dbReference type="NCBI Taxonomy" id="2269"/>
    <lineage>
        <taxon>Archaea</taxon>
        <taxon>Thermoproteota</taxon>
        <taxon>Thermoprotei</taxon>
        <taxon>Thermofilales</taxon>
        <taxon>Thermofilaceae</taxon>
        <taxon>Thermofilum</taxon>
    </lineage>
</organism>
<reference evidence="1" key="1">
    <citation type="journal article" date="2020" name="mSystems">
        <title>Genome- and Community-Level Interaction Insights into Carbon Utilization and Element Cycling Functions of Hydrothermarchaeota in Hydrothermal Sediment.</title>
        <authorList>
            <person name="Zhou Z."/>
            <person name="Liu Y."/>
            <person name="Xu W."/>
            <person name="Pan J."/>
            <person name="Luo Z.H."/>
            <person name="Li M."/>
        </authorList>
    </citation>
    <scope>NUCLEOTIDE SEQUENCE [LARGE SCALE GENOMIC DNA]</scope>
    <source>
        <strain evidence="1">SpSt-1125</strain>
    </source>
</reference>
<name>A0A7J3X5U9_THEPE</name>
<dbReference type="EMBL" id="DRZM01000058">
    <property type="protein sequence ID" value="HHP04441.1"/>
    <property type="molecule type" value="Genomic_DNA"/>
</dbReference>
<proteinExistence type="predicted"/>
<evidence type="ECO:0000313" key="1">
    <source>
        <dbReference type="EMBL" id="HHP04441.1"/>
    </source>
</evidence>
<accession>A0A7J3X5U9</accession>
<gene>
    <name evidence="1" type="ORF">ENM88_01650</name>
</gene>
<protein>
    <submittedName>
        <fullName evidence="1">Uncharacterized protein</fullName>
    </submittedName>
</protein>
<comment type="caution">
    <text evidence="1">The sequence shown here is derived from an EMBL/GenBank/DDBJ whole genome shotgun (WGS) entry which is preliminary data.</text>
</comment>
<dbReference type="AlphaFoldDB" id="A0A7J3X5U9"/>
<sequence>MKVVKKRPSRWSAAWSIISADSVAPEFARRVIEHGGSYPESFVAAAISLSYERSPEFWDNLYAHLRYSKAVRRFLEYLLETQRPLKRSWLLRIRRNMERLDENVREDPCLIAYSGAVGIWARTIELPQYARELRVRLKNGNLWGSWTGIPIIEG</sequence>